<proteinExistence type="predicted"/>
<keyword evidence="1" id="KW-1133">Transmembrane helix</keyword>
<gene>
    <name evidence="2" type="ORF">DPMN_138517</name>
</gene>
<sequence length="347" mass="37778">MAQVDQESMQPVERIRARLISNIAIVRVAVAIFGVGLLVGIIVPVVLTGLSKTEDDLPKYTATCVLVDYTLLKPIQTRCSISVLLEKGIGIDVNRTSFSLNSGEVLPVNCSYQVTDGVISCQGPHVTCQFRGTLSIAFFDNAGNSVLDKILLNLGSPIPPMVTSVVQVFEPVGKNLTSNFNFSCSVTSSCDTYTMALYVGGNLHLTEEDALICINTSMTEGGYNKSCVFKVDEDVIRQQRSMDISCALLQNVVLAKQEKFLLPMCSNKSSDCNCSAKETSCDEICTKVGTCLKHDATSRYQNITTEAVILKPICPVLCTPKWCRNTFNDDKTKTVISEILHAMCPNS</sequence>
<protein>
    <submittedName>
        <fullName evidence="2">Uncharacterized protein</fullName>
    </submittedName>
</protein>
<keyword evidence="1" id="KW-0472">Membrane</keyword>
<comment type="caution">
    <text evidence="2">The sequence shown here is derived from an EMBL/GenBank/DDBJ whole genome shotgun (WGS) entry which is preliminary data.</text>
</comment>
<reference evidence="2" key="1">
    <citation type="journal article" date="2019" name="bioRxiv">
        <title>The Genome of the Zebra Mussel, Dreissena polymorpha: A Resource for Invasive Species Research.</title>
        <authorList>
            <person name="McCartney M.A."/>
            <person name="Auch B."/>
            <person name="Kono T."/>
            <person name="Mallez S."/>
            <person name="Zhang Y."/>
            <person name="Obille A."/>
            <person name="Becker A."/>
            <person name="Abrahante J.E."/>
            <person name="Garbe J."/>
            <person name="Badalamenti J.P."/>
            <person name="Herman A."/>
            <person name="Mangelson H."/>
            <person name="Liachko I."/>
            <person name="Sullivan S."/>
            <person name="Sone E.D."/>
            <person name="Koren S."/>
            <person name="Silverstein K.A.T."/>
            <person name="Beckman K.B."/>
            <person name="Gohl D.M."/>
        </authorList>
    </citation>
    <scope>NUCLEOTIDE SEQUENCE</scope>
    <source>
        <strain evidence="2">Duluth1</strain>
        <tissue evidence="2">Whole animal</tissue>
    </source>
</reference>
<dbReference type="Proteomes" id="UP000828390">
    <property type="component" value="Unassembled WGS sequence"/>
</dbReference>
<reference evidence="2" key="2">
    <citation type="submission" date="2020-11" db="EMBL/GenBank/DDBJ databases">
        <authorList>
            <person name="McCartney M.A."/>
            <person name="Auch B."/>
            <person name="Kono T."/>
            <person name="Mallez S."/>
            <person name="Becker A."/>
            <person name="Gohl D.M."/>
            <person name="Silverstein K.A.T."/>
            <person name="Koren S."/>
            <person name="Bechman K.B."/>
            <person name="Herman A."/>
            <person name="Abrahante J.E."/>
            <person name="Garbe J."/>
        </authorList>
    </citation>
    <scope>NUCLEOTIDE SEQUENCE</scope>
    <source>
        <strain evidence="2">Duluth1</strain>
        <tissue evidence="2">Whole animal</tissue>
    </source>
</reference>
<evidence type="ECO:0000256" key="1">
    <source>
        <dbReference type="SAM" id="Phobius"/>
    </source>
</evidence>
<accession>A0A9D4G7A3</accession>
<evidence type="ECO:0000313" key="2">
    <source>
        <dbReference type="EMBL" id="KAH3810131.1"/>
    </source>
</evidence>
<feature type="transmembrane region" description="Helical" evidence="1">
    <location>
        <begin position="24"/>
        <end position="47"/>
    </location>
</feature>
<keyword evidence="3" id="KW-1185">Reference proteome</keyword>
<dbReference type="EMBL" id="JAIWYP010000006">
    <property type="protein sequence ID" value="KAH3810131.1"/>
    <property type="molecule type" value="Genomic_DNA"/>
</dbReference>
<organism evidence="2 3">
    <name type="scientific">Dreissena polymorpha</name>
    <name type="common">Zebra mussel</name>
    <name type="synonym">Mytilus polymorpha</name>
    <dbReference type="NCBI Taxonomy" id="45954"/>
    <lineage>
        <taxon>Eukaryota</taxon>
        <taxon>Metazoa</taxon>
        <taxon>Spiralia</taxon>
        <taxon>Lophotrochozoa</taxon>
        <taxon>Mollusca</taxon>
        <taxon>Bivalvia</taxon>
        <taxon>Autobranchia</taxon>
        <taxon>Heteroconchia</taxon>
        <taxon>Euheterodonta</taxon>
        <taxon>Imparidentia</taxon>
        <taxon>Neoheterodontei</taxon>
        <taxon>Myida</taxon>
        <taxon>Dreissenoidea</taxon>
        <taxon>Dreissenidae</taxon>
        <taxon>Dreissena</taxon>
    </lineage>
</organism>
<keyword evidence="1" id="KW-0812">Transmembrane</keyword>
<name>A0A9D4G7A3_DREPO</name>
<evidence type="ECO:0000313" key="3">
    <source>
        <dbReference type="Proteomes" id="UP000828390"/>
    </source>
</evidence>
<dbReference type="AlphaFoldDB" id="A0A9D4G7A3"/>